<sequence length="123" mass="13367">MLPPNSSISTSLSNNSTHTLPQHIIDELRSQIKKIADTLNVGWDNEPSHNTSSRSNLSPYTSSSLIDTFPDASFSALDPNFVLSQRHVPLPPSRPNTSVSNSTASCLQLEISNVTNVHKNLSV</sequence>
<evidence type="ECO:0000256" key="1">
    <source>
        <dbReference type="SAM" id="MobiDB-lite"/>
    </source>
</evidence>
<gene>
    <name evidence="2" type="ORF">RhiirA5_442409</name>
</gene>
<name>A0A2N0NER9_9GLOM</name>
<comment type="caution">
    <text evidence="2">The sequence shown here is derived from an EMBL/GenBank/DDBJ whole genome shotgun (WGS) entry which is preliminary data.</text>
</comment>
<dbReference type="Proteomes" id="UP000232722">
    <property type="component" value="Unassembled WGS sequence"/>
</dbReference>
<dbReference type="EMBL" id="LLXJ01009018">
    <property type="protein sequence ID" value="PKB93077.1"/>
    <property type="molecule type" value="Genomic_DNA"/>
</dbReference>
<proteinExistence type="predicted"/>
<dbReference type="AlphaFoldDB" id="A0A2N0NER9"/>
<protein>
    <submittedName>
        <fullName evidence="2">Uncharacterized protein</fullName>
    </submittedName>
</protein>
<evidence type="ECO:0000313" key="2">
    <source>
        <dbReference type="EMBL" id="PKB93077.1"/>
    </source>
</evidence>
<feature type="compositionally biased region" description="Polar residues" evidence="1">
    <location>
        <begin position="48"/>
        <end position="61"/>
    </location>
</feature>
<reference evidence="2 3" key="2">
    <citation type="submission" date="2017-09" db="EMBL/GenBank/DDBJ databases">
        <title>Extensive intraspecific genome diversity in a model arbuscular mycorrhizal fungus.</title>
        <authorList>
            <person name="Chen E.C."/>
            <person name="Morin E."/>
            <person name="Beaudet D."/>
            <person name="Noel J."/>
            <person name="Ndikumana S."/>
            <person name="Charron P."/>
            <person name="St-Onge C."/>
            <person name="Giorgi J."/>
            <person name="Grigoriev I.V."/>
            <person name="Roux C."/>
            <person name="Martin F.M."/>
            <person name="Corradi N."/>
        </authorList>
    </citation>
    <scope>NUCLEOTIDE SEQUENCE [LARGE SCALE GENOMIC DNA]</scope>
    <source>
        <strain evidence="2 3">A5</strain>
    </source>
</reference>
<organism evidence="2 3">
    <name type="scientific">Rhizophagus irregularis</name>
    <dbReference type="NCBI Taxonomy" id="588596"/>
    <lineage>
        <taxon>Eukaryota</taxon>
        <taxon>Fungi</taxon>
        <taxon>Fungi incertae sedis</taxon>
        <taxon>Mucoromycota</taxon>
        <taxon>Glomeromycotina</taxon>
        <taxon>Glomeromycetes</taxon>
        <taxon>Glomerales</taxon>
        <taxon>Glomeraceae</taxon>
        <taxon>Rhizophagus</taxon>
    </lineage>
</organism>
<reference evidence="2 3" key="1">
    <citation type="submission" date="2016-04" db="EMBL/GenBank/DDBJ databases">
        <title>Genome analyses suggest a sexual origin of heterokaryosis in a supposedly ancient asexual fungus.</title>
        <authorList>
            <person name="Ropars J."/>
            <person name="Sedzielewska K."/>
            <person name="Noel J."/>
            <person name="Charron P."/>
            <person name="Farinelli L."/>
            <person name="Marton T."/>
            <person name="Kruger M."/>
            <person name="Pelin A."/>
            <person name="Brachmann A."/>
            <person name="Corradi N."/>
        </authorList>
    </citation>
    <scope>NUCLEOTIDE SEQUENCE [LARGE SCALE GENOMIC DNA]</scope>
    <source>
        <strain evidence="2 3">A5</strain>
    </source>
</reference>
<accession>A0A2N0NER9</accession>
<evidence type="ECO:0000313" key="3">
    <source>
        <dbReference type="Proteomes" id="UP000232722"/>
    </source>
</evidence>
<feature type="region of interest" description="Disordered" evidence="1">
    <location>
        <begin position="42"/>
        <end position="61"/>
    </location>
</feature>